<dbReference type="CDD" id="cd00038">
    <property type="entry name" value="CAP_ED"/>
    <property type="match status" value="1"/>
</dbReference>
<dbReference type="PRINTS" id="PR01463">
    <property type="entry name" value="EAGCHANLFMLY"/>
</dbReference>
<dbReference type="Gene3D" id="1.10.287.630">
    <property type="entry name" value="Helix hairpin bin"/>
    <property type="match status" value="1"/>
</dbReference>
<evidence type="ECO:0000256" key="10">
    <source>
        <dbReference type="ARBA" id="ARBA00023136"/>
    </source>
</evidence>
<reference evidence="15" key="1">
    <citation type="submission" date="2021-01" db="EMBL/GenBank/DDBJ databases">
        <authorList>
            <person name="Corre E."/>
            <person name="Pelletier E."/>
            <person name="Niang G."/>
            <person name="Scheremetjew M."/>
            <person name="Finn R."/>
            <person name="Kale V."/>
            <person name="Holt S."/>
            <person name="Cochrane G."/>
            <person name="Meng A."/>
            <person name="Brown T."/>
            <person name="Cohen L."/>
        </authorList>
    </citation>
    <scope>NUCLEOTIDE SEQUENCE</scope>
    <source>
        <strain evidence="15">SL-175</strain>
    </source>
</reference>
<evidence type="ECO:0000256" key="12">
    <source>
        <dbReference type="SAM" id="MobiDB-lite"/>
    </source>
</evidence>
<gene>
    <name evidence="15" type="ORF">MANT1106_LOCUS21576</name>
</gene>
<evidence type="ECO:0000256" key="6">
    <source>
        <dbReference type="ARBA" id="ARBA00022882"/>
    </source>
</evidence>
<dbReference type="InterPro" id="IPR018490">
    <property type="entry name" value="cNMP-bd_dom_sf"/>
</dbReference>
<dbReference type="PANTHER" id="PTHR10217">
    <property type="entry name" value="VOLTAGE AND LIGAND GATED POTASSIUM CHANNEL"/>
    <property type="match status" value="1"/>
</dbReference>
<dbReference type="SUPFAM" id="SSF81324">
    <property type="entry name" value="Voltage-gated potassium channels"/>
    <property type="match status" value="1"/>
</dbReference>
<evidence type="ECO:0000256" key="4">
    <source>
        <dbReference type="ARBA" id="ARBA00022692"/>
    </source>
</evidence>
<evidence type="ECO:0000256" key="7">
    <source>
        <dbReference type="ARBA" id="ARBA00022958"/>
    </source>
</evidence>
<dbReference type="Pfam" id="PF00027">
    <property type="entry name" value="cNMP_binding"/>
    <property type="match status" value="1"/>
</dbReference>
<dbReference type="PANTHER" id="PTHR10217:SF435">
    <property type="entry name" value="POTASSIUM VOLTAGE-GATED CHANNEL PROTEIN EAG"/>
    <property type="match status" value="1"/>
</dbReference>
<evidence type="ECO:0000259" key="14">
    <source>
        <dbReference type="PROSITE" id="PS50042"/>
    </source>
</evidence>
<feature type="compositionally biased region" description="Gly residues" evidence="12">
    <location>
        <begin position="602"/>
        <end position="617"/>
    </location>
</feature>
<feature type="region of interest" description="Disordered" evidence="12">
    <location>
        <begin position="580"/>
        <end position="634"/>
    </location>
</feature>
<keyword evidence="3" id="KW-0633">Potassium transport</keyword>
<keyword evidence="7" id="KW-0630">Potassium</keyword>
<dbReference type="GO" id="GO:0034702">
    <property type="term" value="C:monoatomic ion channel complex"/>
    <property type="evidence" value="ECO:0007669"/>
    <property type="project" value="UniProtKB-KW"/>
</dbReference>
<feature type="transmembrane region" description="Helical" evidence="13">
    <location>
        <begin position="173"/>
        <end position="195"/>
    </location>
</feature>
<proteinExistence type="predicted"/>
<dbReference type="GO" id="GO:0042391">
    <property type="term" value="P:regulation of membrane potential"/>
    <property type="evidence" value="ECO:0007669"/>
    <property type="project" value="TreeGrafter"/>
</dbReference>
<dbReference type="GO" id="GO:0005886">
    <property type="term" value="C:plasma membrane"/>
    <property type="evidence" value="ECO:0007669"/>
    <property type="project" value="TreeGrafter"/>
</dbReference>
<keyword evidence="6" id="KW-0851">Voltage-gated channel</keyword>
<evidence type="ECO:0000256" key="2">
    <source>
        <dbReference type="ARBA" id="ARBA00022448"/>
    </source>
</evidence>
<dbReference type="Pfam" id="PF00520">
    <property type="entry name" value="Ion_trans"/>
    <property type="match status" value="1"/>
</dbReference>
<dbReference type="AlphaFoldDB" id="A0A7S0XKK2"/>
<feature type="transmembrane region" description="Helical" evidence="13">
    <location>
        <begin position="221"/>
        <end position="239"/>
    </location>
</feature>
<evidence type="ECO:0000256" key="8">
    <source>
        <dbReference type="ARBA" id="ARBA00022989"/>
    </source>
</evidence>
<organism evidence="15">
    <name type="scientific">Mantoniella antarctica</name>
    <dbReference type="NCBI Taxonomy" id="81844"/>
    <lineage>
        <taxon>Eukaryota</taxon>
        <taxon>Viridiplantae</taxon>
        <taxon>Chlorophyta</taxon>
        <taxon>Mamiellophyceae</taxon>
        <taxon>Mamiellales</taxon>
        <taxon>Mamiellaceae</taxon>
        <taxon>Mantoniella</taxon>
    </lineage>
</organism>
<name>A0A7S0XKK2_9CHLO</name>
<evidence type="ECO:0000256" key="13">
    <source>
        <dbReference type="SAM" id="Phobius"/>
    </source>
</evidence>
<dbReference type="InterPro" id="IPR000595">
    <property type="entry name" value="cNMP-bd_dom"/>
</dbReference>
<evidence type="ECO:0000256" key="11">
    <source>
        <dbReference type="ARBA" id="ARBA00023303"/>
    </source>
</evidence>
<evidence type="ECO:0000256" key="9">
    <source>
        <dbReference type="ARBA" id="ARBA00023065"/>
    </source>
</evidence>
<dbReference type="Gene3D" id="2.60.120.10">
    <property type="entry name" value="Jelly Rolls"/>
    <property type="match status" value="1"/>
</dbReference>
<dbReference type="EMBL" id="HBFC01036286">
    <property type="protein sequence ID" value="CAD8722362.1"/>
    <property type="molecule type" value="Transcribed_RNA"/>
</dbReference>
<feature type="region of interest" description="Disordered" evidence="12">
    <location>
        <begin position="650"/>
        <end position="684"/>
    </location>
</feature>
<keyword evidence="4 13" id="KW-0812">Transmembrane</keyword>
<dbReference type="GO" id="GO:0005249">
    <property type="term" value="F:voltage-gated potassium channel activity"/>
    <property type="evidence" value="ECO:0007669"/>
    <property type="project" value="InterPro"/>
</dbReference>
<sequence>MPNGWGSKFGWKFFPKSDFLNAWDSYLAVLVIYVAIMEPIRVGFSLAQTYQDPIYWFEVLCDVMFMCDLFVCSRTTFVMSDEWDNMYLVQDARQIRWVYYRSWFLLDLVAVFPLGYVLEIYEAFSPGDMAPGTRAAVKFALRLLRLARLLRLRRISDLMARLEHTFPKLFESYILIKMFLSIMYCAHVLACLWYLCGVLGDDRGWVAALDGHADTGSVSRMYLMSFYWSFTTMTTVGYGDISGGTGLEQGFSILAMGIGGFTFALIVGSIGDVITKAGVAETAYLQMMGELKEFLQLKSVPKSLGTRVVNFHERLYSTRTVLDESKIMSRLPEVLRSDLVLHMYGSVLRRVPLFDSLTDAVLSDVCCELKTYHAAENEIFTREGQPADKMFIIRSGMVRLSVLDEELRSSPMKGGDFFGVICLAGLSDTRPYTTTATRQCQLSTLGRDDMRRLVARHPMLGDIMLEFARQRLQEITGDVDAARSESARHECPDTDVGYELHEMQQMDGEVDANDAVLEVSKDGDGASKASTNPTDLFERIRMARVVANTAARKKWATGFTKATNGGKLFHVLRSATEEKMWPRKSLMGKEEDRDGGDRSDGSDGGGGGGGGGGGDGSGRTSPANTRPEAVDSSVSSLLDNNMAIQGETTAAGLKGSGSGEANSTAASSHAHSMFDPSHSAGGRPVDGVANVEEMHADAIMNAIHMLSQQMAASQQHLAHLGSQLEALTRGSKVHVHAGAAGTRDQDEIEDEDEDEDEVAAALEGEARAR</sequence>
<feature type="compositionally biased region" description="Low complexity" evidence="12">
    <location>
        <begin position="661"/>
        <end position="671"/>
    </location>
</feature>
<evidence type="ECO:0000256" key="3">
    <source>
        <dbReference type="ARBA" id="ARBA00022538"/>
    </source>
</evidence>
<accession>A0A7S0XKK2</accession>
<feature type="region of interest" description="Disordered" evidence="12">
    <location>
        <begin position="736"/>
        <end position="769"/>
    </location>
</feature>
<keyword evidence="5" id="KW-0631">Potassium channel</keyword>
<dbReference type="SUPFAM" id="SSF51206">
    <property type="entry name" value="cAMP-binding domain-like"/>
    <property type="match status" value="1"/>
</dbReference>
<dbReference type="Gene3D" id="1.10.287.70">
    <property type="match status" value="1"/>
</dbReference>
<feature type="transmembrane region" description="Helical" evidence="13">
    <location>
        <begin position="21"/>
        <end position="42"/>
    </location>
</feature>
<keyword evidence="8 13" id="KW-1133">Transmembrane helix</keyword>
<dbReference type="InterPro" id="IPR003938">
    <property type="entry name" value="K_chnl_volt-dep_EAG/ELK/ERG"/>
</dbReference>
<evidence type="ECO:0000313" key="15">
    <source>
        <dbReference type="EMBL" id="CAD8722362.1"/>
    </source>
</evidence>
<dbReference type="SMART" id="SM00100">
    <property type="entry name" value="cNMP"/>
    <property type="match status" value="1"/>
</dbReference>
<protein>
    <recommendedName>
        <fullName evidence="14">Cyclic nucleotide-binding domain-containing protein</fullName>
    </recommendedName>
</protein>
<keyword evidence="9" id="KW-0406">Ion transport</keyword>
<feature type="compositionally biased region" description="Basic and acidic residues" evidence="12">
    <location>
        <begin position="580"/>
        <end position="601"/>
    </location>
</feature>
<dbReference type="PROSITE" id="PS50042">
    <property type="entry name" value="CNMP_BINDING_3"/>
    <property type="match status" value="1"/>
</dbReference>
<feature type="domain" description="Cyclic nucleotide-binding" evidence="14">
    <location>
        <begin position="353"/>
        <end position="454"/>
    </location>
</feature>
<keyword evidence="10 13" id="KW-0472">Membrane</keyword>
<feature type="compositionally biased region" description="Acidic residues" evidence="12">
    <location>
        <begin position="746"/>
        <end position="758"/>
    </location>
</feature>
<dbReference type="InterPro" id="IPR014710">
    <property type="entry name" value="RmlC-like_jellyroll"/>
</dbReference>
<evidence type="ECO:0000256" key="5">
    <source>
        <dbReference type="ARBA" id="ARBA00022826"/>
    </source>
</evidence>
<feature type="transmembrane region" description="Helical" evidence="13">
    <location>
        <begin position="98"/>
        <end position="116"/>
    </location>
</feature>
<dbReference type="InterPro" id="IPR005821">
    <property type="entry name" value="Ion_trans_dom"/>
</dbReference>
<evidence type="ECO:0000256" key="1">
    <source>
        <dbReference type="ARBA" id="ARBA00004141"/>
    </source>
</evidence>
<feature type="transmembrane region" description="Helical" evidence="13">
    <location>
        <begin position="251"/>
        <end position="271"/>
    </location>
</feature>
<keyword evidence="11" id="KW-0407">Ion channel</keyword>
<dbReference type="InterPro" id="IPR050818">
    <property type="entry name" value="KCNH_animal-type"/>
</dbReference>
<comment type="subcellular location">
    <subcellularLocation>
        <location evidence="1">Membrane</location>
        <topology evidence="1">Multi-pass membrane protein</topology>
    </subcellularLocation>
</comment>
<keyword evidence="2" id="KW-0813">Transport</keyword>